<accession>A0ABP0D8H2</accession>
<feature type="compositionally biased region" description="Polar residues" evidence="8">
    <location>
        <begin position="1410"/>
        <end position="1429"/>
    </location>
</feature>
<dbReference type="SUPFAM" id="SSF54001">
    <property type="entry name" value="Cysteine proteinases"/>
    <property type="match status" value="1"/>
</dbReference>
<dbReference type="InterPro" id="IPR028889">
    <property type="entry name" value="USP"/>
</dbReference>
<proteinExistence type="predicted"/>
<dbReference type="EC" id="3.4.19.12" evidence="2"/>
<dbReference type="PROSITE" id="PS50235">
    <property type="entry name" value="USP_3"/>
    <property type="match status" value="1"/>
</dbReference>
<feature type="coiled-coil region" evidence="7">
    <location>
        <begin position="1255"/>
        <end position="1293"/>
    </location>
</feature>
<evidence type="ECO:0000256" key="3">
    <source>
        <dbReference type="ARBA" id="ARBA00022670"/>
    </source>
</evidence>
<keyword evidence="7" id="KW-0175">Coiled coil</keyword>
<evidence type="ECO:0000256" key="4">
    <source>
        <dbReference type="ARBA" id="ARBA00022786"/>
    </source>
</evidence>
<dbReference type="GO" id="GO:0006508">
    <property type="term" value="P:proteolysis"/>
    <property type="evidence" value="ECO:0007669"/>
    <property type="project" value="UniProtKB-KW"/>
</dbReference>
<dbReference type="InterPro" id="IPR025305">
    <property type="entry name" value="UCH_repeat_domain"/>
</dbReference>
<evidence type="ECO:0000313" key="10">
    <source>
        <dbReference type="EMBL" id="CAK7264134.1"/>
    </source>
</evidence>
<keyword evidence="11" id="KW-1185">Reference proteome</keyword>
<evidence type="ECO:0000256" key="5">
    <source>
        <dbReference type="ARBA" id="ARBA00022801"/>
    </source>
</evidence>
<comment type="caution">
    <text evidence="10">The sequence shown here is derived from an EMBL/GenBank/DDBJ whole genome shotgun (WGS) entry which is preliminary data.</text>
</comment>
<feature type="compositionally biased region" description="Polar residues" evidence="8">
    <location>
        <begin position="1451"/>
        <end position="1462"/>
    </location>
</feature>
<dbReference type="InterPro" id="IPR003903">
    <property type="entry name" value="UIM_dom"/>
</dbReference>
<feature type="region of interest" description="Disordered" evidence="8">
    <location>
        <begin position="445"/>
        <end position="466"/>
    </location>
</feature>
<evidence type="ECO:0000256" key="2">
    <source>
        <dbReference type="ARBA" id="ARBA00012759"/>
    </source>
</evidence>
<dbReference type="InterPro" id="IPR044635">
    <property type="entry name" value="UBP14-like"/>
</dbReference>
<feature type="region of interest" description="Disordered" evidence="8">
    <location>
        <begin position="869"/>
        <end position="888"/>
    </location>
</feature>
<dbReference type="EMBL" id="CAWUOM010000008">
    <property type="protein sequence ID" value="CAK7264134.1"/>
    <property type="molecule type" value="Genomic_DNA"/>
</dbReference>
<dbReference type="Gene3D" id="3.90.70.10">
    <property type="entry name" value="Cysteine proteinases"/>
    <property type="match status" value="2"/>
</dbReference>
<keyword evidence="3 10" id="KW-0645">Protease</keyword>
<reference evidence="10 11" key="1">
    <citation type="submission" date="2024-01" db="EMBL/GenBank/DDBJ databases">
        <authorList>
            <person name="Allen C."/>
            <person name="Tagirdzhanova G."/>
        </authorList>
    </citation>
    <scope>NUCLEOTIDE SEQUENCE [LARGE SCALE GENOMIC DNA]</scope>
    <source>
        <strain evidence="10 11">CBS 573.63</strain>
    </source>
</reference>
<evidence type="ECO:0000259" key="9">
    <source>
        <dbReference type="PROSITE" id="PS50235"/>
    </source>
</evidence>
<evidence type="ECO:0000256" key="8">
    <source>
        <dbReference type="SAM" id="MobiDB-lite"/>
    </source>
</evidence>
<feature type="compositionally biased region" description="Basic and acidic residues" evidence="8">
    <location>
        <begin position="1393"/>
        <end position="1403"/>
    </location>
</feature>
<dbReference type="PROSITE" id="PS50330">
    <property type="entry name" value="UIM"/>
    <property type="match status" value="1"/>
</dbReference>
<dbReference type="InterPro" id="IPR038765">
    <property type="entry name" value="Papain-like_cys_pep_sf"/>
</dbReference>
<feature type="region of interest" description="Disordered" evidence="8">
    <location>
        <begin position="1"/>
        <end position="21"/>
    </location>
</feature>
<evidence type="ECO:0000256" key="1">
    <source>
        <dbReference type="ARBA" id="ARBA00000707"/>
    </source>
</evidence>
<dbReference type="PANTHER" id="PTHR43982">
    <property type="entry name" value="UBIQUITIN CARBOXYL-TERMINAL HYDROLASE"/>
    <property type="match status" value="1"/>
</dbReference>
<dbReference type="GO" id="GO:0004843">
    <property type="term" value="F:cysteine-type deubiquitinase activity"/>
    <property type="evidence" value="ECO:0007669"/>
    <property type="project" value="UniProtKB-EC"/>
</dbReference>
<feature type="domain" description="USP" evidence="9">
    <location>
        <begin position="654"/>
        <end position="1359"/>
    </location>
</feature>
<name>A0ABP0D8H2_9PEZI</name>
<dbReference type="PROSITE" id="PS00973">
    <property type="entry name" value="USP_2"/>
    <property type="match status" value="1"/>
</dbReference>
<organism evidence="10 11">
    <name type="scientific">Sporothrix epigloea</name>
    <dbReference type="NCBI Taxonomy" id="1892477"/>
    <lineage>
        <taxon>Eukaryota</taxon>
        <taxon>Fungi</taxon>
        <taxon>Dikarya</taxon>
        <taxon>Ascomycota</taxon>
        <taxon>Pezizomycotina</taxon>
        <taxon>Sordariomycetes</taxon>
        <taxon>Sordariomycetidae</taxon>
        <taxon>Ophiostomatales</taxon>
        <taxon>Ophiostomataceae</taxon>
        <taxon>Sporothrix</taxon>
    </lineage>
</organism>
<keyword evidence="6" id="KW-0788">Thiol protease</keyword>
<keyword evidence="5 10" id="KW-0378">Hydrolase</keyword>
<comment type="catalytic activity">
    <reaction evidence="1">
        <text>Thiol-dependent hydrolysis of ester, thioester, amide, peptide and isopeptide bonds formed by the C-terminal Gly of ubiquitin (a 76-residue protein attached to proteins as an intracellular targeting signal).</text>
        <dbReference type="EC" id="3.4.19.12"/>
    </reaction>
</comment>
<keyword evidence="4" id="KW-0833">Ubl conjugation pathway</keyword>
<dbReference type="InterPro" id="IPR001394">
    <property type="entry name" value="Peptidase_C19_UCH"/>
</dbReference>
<dbReference type="InterPro" id="IPR018200">
    <property type="entry name" value="USP_CS"/>
</dbReference>
<evidence type="ECO:0000256" key="6">
    <source>
        <dbReference type="ARBA" id="ARBA00022807"/>
    </source>
</evidence>
<dbReference type="Pfam" id="PF13446">
    <property type="entry name" value="RPT"/>
    <property type="match status" value="2"/>
</dbReference>
<sequence>MNSVAYSKAPPHPVTSGQQQVVGETTHLELCKAGRLAPKWLEDFISGELDDELDEDNDQRNDILHVGCATLEFRREMAKQSGTSHINEAGPRIIRHELLLKGHQSLQDEKEQVATQHPCRADGRECDEVLACVCQNCRYHFTIYVDRKKEHLCGTLRGNKKDPFHHLVRVYTNTTVPSSIDAKFYPYHALAKFACSAERCDYNISVEITSPRLNDRLLGFLRNDDAIRSRLKRAIEEEPERFADVANATPNALAYLRAYLRDIVDEKREKNADGTVIERKIDQRNKKFYVQFGNGPEAAELLTYLGFEEVVGEDSRSWKVPSPPFTRPTRPGSQLAFYQDVKSEVETIIGKDSQNLKPNTAFSFIMSALDIGAYFTTEHKESDILALYQAYDFANLGLTPVMHEMYLWYAYTCQHQVKPKDENKFFESLKRLAVGRDNEDLEMRVQSSASMRTTQPQVPEAESQEEDEIRRATELSLQDVQPQSTKHELSSDTSVTQAYNYFGLAEGQRSDDEVLGKFVSTAEAYPSQKTSLREKLLLIARHTNSVALEEFATKDMTPEESMQYLGVQHDTEAAFIVNICQYHCNSGEKDYALVAAALEVIGQERDNDAVLLSAAQDLSGNHDRGGKSYMTELGQMDVDPSFTHPQAVDISLPVGLDNIRNTCYLNSILQYLYTVKPIHAILDNIEEVGLPDTDASLESRRIDPGSSHLEKGEAYAGRKFVEEMASLYKDMQQCPKSSLRPQQRLAIAALKNSASLEQDGEKLLSKEAEDQDHAVTFNMASLSRPGTPAPPLPFRHTPASLAVAAQNTTVHVDSPSSPHTSTFVAASDTEFLDLASVQSSQTLVMEENRAGQVDVSRPLVSQMSVSMAEVQEDEDDYDRPKAEHAEQTRGTIAPPSYETAMSGVCSNDSMGDVAENDMQPMFDPPPRTEATVEEKIDRALNDSSVTGTDQQDVEEVMGNIISHLRAAVRSTGMDEVTAVQRDHITDTFFWTSATYSRSEQKGRYNKQVSPNRWVTAFPAETQKIHLLQALSSSFQREFITQGTWYERFTSIVNLPPILHIHIQRSKGDGTKIRTPVAIPEILHLDQFMDCEEGSELFSRRRHAWNLQERIRSLKGPSGELADFYFSPEAMDNATRYTNVVADEYLKASVDTNDSSVTGEDRQVADGDTTLCDEVNILEDDSDDDGYVVISKELQEMMDAAGVVPPVILEEKARKAEAEKEVDASNGRYCNSEASRLFLDEARNMTLDEMRQAWTRQDLADRSNQMMQTLNETKQKYEQELESLFEDLKDPRNEYRLHAVVCHSGNTGTGGHYWVWVYDFERSIWRKYNDSVVQEEPDPAQVLETLSNQGEPYYLAYVRASDVENFVSVPLRHNLVQQATEVARSGTPSPPPRPHHDSGQEGKSGEGSSETSAPKSTPLTDDVSTGTTLAESRPSHAMPDRPATPPLEEIKAQTSATKDSTLASHPKDSFAPLPGPPLTPERDCDVQQDVIIARETPQQSRLPGESQLDKRPSGVLLSPRDANGSRSLSNTDADV</sequence>
<dbReference type="Proteomes" id="UP001642501">
    <property type="component" value="Unassembled WGS sequence"/>
</dbReference>
<feature type="compositionally biased region" description="Polar residues" evidence="8">
    <location>
        <begin position="445"/>
        <end position="457"/>
    </location>
</feature>
<dbReference type="PANTHER" id="PTHR43982:SF6">
    <property type="entry name" value="UBIQUITIN CARBOXYL-TERMINAL HYDROLASE 2-RELATED"/>
    <property type="match status" value="1"/>
</dbReference>
<feature type="compositionally biased region" description="Basic and acidic residues" evidence="8">
    <location>
        <begin position="878"/>
        <end position="887"/>
    </location>
</feature>
<dbReference type="Pfam" id="PF00443">
    <property type="entry name" value="UCH"/>
    <property type="match status" value="1"/>
</dbReference>
<protein>
    <recommendedName>
        <fullName evidence="2">ubiquitinyl hydrolase 1</fullName>
        <ecNumber evidence="2">3.4.19.12</ecNumber>
    </recommendedName>
</protein>
<feature type="compositionally biased region" description="Polar residues" evidence="8">
    <location>
        <begin position="1523"/>
        <end position="1534"/>
    </location>
</feature>
<gene>
    <name evidence="10" type="primary">UBP2</name>
    <name evidence="10" type="ORF">SEPCBS57363_000916</name>
</gene>
<evidence type="ECO:0000256" key="7">
    <source>
        <dbReference type="SAM" id="Coils"/>
    </source>
</evidence>
<evidence type="ECO:0000313" key="11">
    <source>
        <dbReference type="Proteomes" id="UP001642501"/>
    </source>
</evidence>
<feature type="region of interest" description="Disordered" evidence="8">
    <location>
        <begin position="1379"/>
        <end position="1534"/>
    </location>
</feature>